<dbReference type="RefSeq" id="WP_227929133.1">
    <property type="nucleotide sequence ID" value="NZ_CP094984.1"/>
</dbReference>
<dbReference type="PANTHER" id="PTHR30483:SF6">
    <property type="entry name" value="PERIPLASMIC BINDING PROTEIN OF ABC TRANSPORTER FOR NATURAL AMINO ACIDS"/>
    <property type="match status" value="1"/>
</dbReference>
<dbReference type="Proteomes" id="UP001155145">
    <property type="component" value="Unassembled WGS sequence"/>
</dbReference>
<evidence type="ECO:0000256" key="2">
    <source>
        <dbReference type="ARBA" id="ARBA00022448"/>
    </source>
</evidence>
<dbReference type="Proteomes" id="UP000829758">
    <property type="component" value="Chromosome"/>
</dbReference>
<organism evidence="7 10">
    <name type="scientific">Arthrobacter zhangbolii</name>
    <dbReference type="NCBI Taxonomy" id="2886936"/>
    <lineage>
        <taxon>Bacteria</taxon>
        <taxon>Bacillati</taxon>
        <taxon>Actinomycetota</taxon>
        <taxon>Actinomycetes</taxon>
        <taxon>Micrococcales</taxon>
        <taxon>Micrococcaceae</taxon>
        <taxon>Arthrobacter</taxon>
    </lineage>
</organism>
<evidence type="ECO:0000256" key="4">
    <source>
        <dbReference type="ARBA" id="ARBA00022970"/>
    </source>
</evidence>
<dbReference type="GO" id="GO:0006865">
    <property type="term" value="P:amino acid transport"/>
    <property type="evidence" value="ECO:0007669"/>
    <property type="project" value="UniProtKB-KW"/>
</dbReference>
<dbReference type="Gene3D" id="3.40.50.2300">
    <property type="match status" value="2"/>
</dbReference>
<protein>
    <submittedName>
        <fullName evidence="7">ABC transporter substrate-binding protein</fullName>
    </submittedName>
</protein>
<keyword evidence="3 5" id="KW-0732">Signal</keyword>
<dbReference type="InterPro" id="IPR028082">
    <property type="entry name" value="Peripla_BP_I"/>
</dbReference>
<dbReference type="SUPFAM" id="SSF53822">
    <property type="entry name" value="Periplasmic binding protein-like I"/>
    <property type="match status" value="1"/>
</dbReference>
<dbReference type="PROSITE" id="PS51257">
    <property type="entry name" value="PROKAR_LIPOPROTEIN"/>
    <property type="match status" value="1"/>
</dbReference>
<feature type="domain" description="Leucine-binding protein" evidence="6">
    <location>
        <begin position="35"/>
        <end position="388"/>
    </location>
</feature>
<reference evidence="7" key="1">
    <citation type="submission" date="2021-10" db="EMBL/GenBank/DDBJ databases">
        <title>Novel species in genus Arthrobacter.</title>
        <authorList>
            <person name="Liu Y."/>
        </authorList>
    </citation>
    <scope>NUCLEOTIDE SEQUENCE</scope>
    <source>
        <strain evidence="9">zg-Y462</strain>
        <strain evidence="7">Zg-Y462</strain>
    </source>
</reference>
<keyword evidence="2" id="KW-0813">Transport</keyword>
<accession>A0A9X1SA91</accession>
<dbReference type="InterPro" id="IPR000709">
    <property type="entry name" value="Leu_Ile_Val-bd"/>
</dbReference>
<evidence type="ECO:0000313" key="8">
    <source>
        <dbReference type="EMBL" id="UON92721.1"/>
    </source>
</evidence>
<evidence type="ECO:0000259" key="6">
    <source>
        <dbReference type="Pfam" id="PF13458"/>
    </source>
</evidence>
<dbReference type="InterPro" id="IPR028081">
    <property type="entry name" value="Leu-bd"/>
</dbReference>
<evidence type="ECO:0000313" key="9">
    <source>
        <dbReference type="Proteomes" id="UP000829758"/>
    </source>
</evidence>
<evidence type="ECO:0000256" key="1">
    <source>
        <dbReference type="ARBA" id="ARBA00010062"/>
    </source>
</evidence>
<dbReference type="Pfam" id="PF13458">
    <property type="entry name" value="Peripla_BP_6"/>
    <property type="match status" value="1"/>
</dbReference>
<feature type="chain" id="PRO_5040943719" evidence="5">
    <location>
        <begin position="23"/>
        <end position="411"/>
    </location>
</feature>
<feature type="signal peptide" evidence="5">
    <location>
        <begin position="1"/>
        <end position="22"/>
    </location>
</feature>
<dbReference type="AlphaFoldDB" id="A0A9X1SA91"/>
<keyword evidence="9" id="KW-1185">Reference proteome</keyword>
<name>A0A9X1SA91_9MICC</name>
<comment type="similarity">
    <text evidence="1">Belongs to the leucine-binding protein family.</text>
</comment>
<evidence type="ECO:0000256" key="5">
    <source>
        <dbReference type="SAM" id="SignalP"/>
    </source>
</evidence>
<dbReference type="EMBL" id="CP094984">
    <property type="protein sequence ID" value="UON92721.1"/>
    <property type="molecule type" value="Genomic_DNA"/>
</dbReference>
<evidence type="ECO:0000313" key="10">
    <source>
        <dbReference type="Proteomes" id="UP001155145"/>
    </source>
</evidence>
<proteinExistence type="inferred from homology"/>
<evidence type="ECO:0000256" key="3">
    <source>
        <dbReference type="ARBA" id="ARBA00022729"/>
    </source>
</evidence>
<dbReference type="EMBL" id="JAJFZT010000007">
    <property type="protein sequence ID" value="MCC3273296.1"/>
    <property type="molecule type" value="Genomic_DNA"/>
</dbReference>
<dbReference type="CDD" id="cd06340">
    <property type="entry name" value="PBP1_ABC_ligand_binding-like"/>
    <property type="match status" value="1"/>
</dbReference>
<dbReference type="PANTHER" id="PTHR30483">
    <property type="entry name" value="LEUCINE-SPECIFIC-BINDING PROTEIN"/>
    <property type="match status" value="1"/>
</dbReference>
<keyword evidence="4" id="KW-0029">Amino-acid transport</keyword>
<dbReference type="InterPro" id="IPR051010">
    <property type="entry name" value="BCAA_transport"/>
</dbReference>
<dbReference type="PRINTS" id="PR00337">
    <property type="entry name" value="LEUILEVALBP"/>
</dbReference>
<sequence length="411" mass="42303">MKRKALSAAVLAASLVGLSACSSDSAGSGSDSVETVTIGSVHPLSGSLAGVGGLMNDGAKMAVEDINAAGGIESLGGAQLELLDGDSQGEAQVGQSEAQRLISDGAVALVGTYQSDVTQNVASVAERSDVPFVIDVAVDDKILEQGYKNTFRIQPDASSMGQAGAQALVAMGEETGEPIDSAAYIHIEGAFGDSVFAAFKEEAEKQGITITKEITYSGSNFSDATTQVSEALAGNPDIIAVTGYYPDNLLVAKAVGSMANDTKAVFGIASGAFDDTSFPAAAGDAGTEVLSANYHYSATSDRAADIRARFEEKYGKPMETASMLSYQAVEVIAEGLEESGSDDPEELRDAIAGLSLEDPLLAFDGPIEFGEDGQNENATVIVMQVLDGKVEQVFPQEFATAELVFPTGSGN</sequence>
<gene>
    <name evidence="7" type="ORF">LJ755_11210</name>
    <name evidence="8" type="ORF">MUK71_03495</name>
</gene>
<evidence type="ECO:0000313" key="7">
    <source>
        <dbReference type="EMBL" id="MCC3273296.1"/>
    </source>
</evidence>